<keyword evidence="1" id="KW-1133">Transmembrane helix</keyword>
<evidence type="ECO:0000313" key="3">
    <source>
        <dbReference type="Proteomes" id="UP001162162"/>
    </source>
</evidence>
<gene>
    <name evidence="2" type="ORF">NQ318_004507</name>
</gene>
<proteinExistence type="predicted"/>
<name>A0AAV8X8S4_9CUCU</name>
<accession>A0AAV8X8S4</accession>
<keyword evidence="3" id="KW-1185">Reference proteome</keyword>
<protein>
    <submittedName>
        <fullName evidence="2">Uncharacterized protein</fullName>
    </submittedName>
</protein>
<organism evidence="2 3">
    <name type="scientific">Aromia moschata</name>
    <dbReference type="NCBI Taxonomy" id="1265417"/>
    <lineage>
        <taxon>Eukaryota</taxon>
        <taxon>Metazoa</taxon>
        <taxon>Ecdysozoa</taxon>
        <taxon>Arthropoda</taxon>
        <taxon>Hexapoda</taxon>
        <taxon>Insecta</taxon>
        <taxon>Pterygota</taxon>
        <taxon>Neoptera</taxon>
        <taxon>Endopterygota</taxon>
        <taxon>Coleoptera</taxon>
        <taxon>Polyphaga</taxon>
        <taxon>Cucujiformia</taxon>
        <taxon>Chrysomeloidea</taxon>
        <taxon>Cerambycidae</taxon>
        <taxon>Cerambycinae</taxon>
        <taxon>Callichromatini</taxon>
        <taxon>Aromia</taxon>
    </lineage>
</organism>
<evidence type="ECO:0000313" key="2">
    <source>
        <dbReference type="EMBL" id="KAJ8935046.1"/>
    </source>
</evidence>
<reference evidence="2" key="1">
    <citation type="journal article" date="2023" name="Insect Mol. Biol.">
        <title>Genome sequencing provides insights into the evolution of gene families encoding plant cell wall-degrading enzymes in longhorned beetles.</title>
        <authorList>
            <person name="Shin N.R."/>
            <person name="Okamura Y."/>
            <person name="Kirsch R."/>
            <person name="Pauchet Y."/>
        </authorList>
    </citation>
    <scope>NUCLEOTIDE SEQUENCE</scope>
    <source>
        <strain evidence="2">AMC_N1</strain>
    </source>
</reference>
<sequence>MYLFTKDRRILQIRNILLRYICTCVYFVLINVNLVIRTYQVDLYVNVSKFRCFEKIGKGKLENVVVSQTKPILINRPSLNHIFLYLDGPIYISYYCLYDKRYLKNIQCPIKII</sequence>
<dbReference type="AlphaFoldDB" id="A0AAV8X8S4"/>
<evidence type="ECO:0000256" key="1">
    <source>
        <dbReference type="SAM" id="Phobius"/>
    </source>
</evidence>
<dbReference type="EMBL" id="JAPWTK010000945">
    <property type="protein sequence ID" value="KAJ8935046.1"/>
    <property type="molecule type" value="Genomic_DNA"/>
</dbReference>
<feature type="transmembrane region" description="Helical" evidence="1">
    <location>
        <begin position="79"/>
        <end position="97"/>
    </location>
</feature>
<feature type="transmembrane region" description="Helical" evidence="1">
    <location>
        <begin position="16"/>
        <end position="36"/>
    </location>
</feature>
<keyword evidence="1" id="KW-0812">Transmembrane</keyword>
<comment type="caution">
    <text evidence="2">The sequence shown here is derived from an EMBL/GenBank/DDBJ whole genome shotgun (WGS) entry which is preliminary data.</text>
</comment>
<keyword evidence="1" id="KW-0472">Membrane</keyword>
<dbReference type="Proteomes" id="UP001162162">
    <property type="component" value="Unassembled WGS sequence"/>
</dbReference>